<dbReference type="Proteomes" id="UP001177023">
    <property type="component" value="Unassembled WGS sequence"/>
</dbReference>
<feature type="region of interest" description="Disordered" evidence="1">
    <location>
        <begin position="298"/>
        <end position="325"/>
    </location>
</feature>
<feature type="compositionally biased region" description="Acidic residues" evidence="1">
    <location>
        <begin position="306"/>
        <end position="321"/>
    </location>
</feature>
<dbReference type="EMBL" id="CATQJA010002651">
    <property type="protein sequence ID" value="CAJ0577517.1"/>
    <property type="molecule type" value="Genomic_DNA"/>
</dbReference>
<keyword evidence="3" id="KW-1185">Reference proteome</keyword>
<evidence type="ECO:0000313" key="3">
    <source>
        <dbReference type="Proteomes" id="UP001177023"/>
    </source>
</evidence>
<proteinExistence type="predicted"/>
<reference evidence="2" key="1">
    <citation type="submission" date="2023-06" db="EMBL/GenBank/DDBJ databases">
        <authorList>
            <person name="Delattre M."/>
        </authorList>
    </citation>
    <scope>NUCLEOTIDE SEQUENCE</scope>
    <source>
        <strain evidence="2">AF72</strain>
    </source>
</reference>
<evidence type="ECO:0000256" key="1">
    <source>
        <dbReference type="SAM" id="MobiDB-lite"/>
    </source>
</evidence>
<accession>A0AA36G441</accession>
<protein>
    <submittedName>
        <fullName evidence="2">Uncharacterized protein</fullName>
    </submittedName>
</protein>
<name>A0AA36G441_9BILA</name>
<organism evidence="2 3">
    <name type="scientific">Mesorhabditis spiculigera</name>
    <dbReference type="NCBI Taxonomy" id="96644"/>
    <lineage>
        <taxon>Eukaryota</taxon>
        <taxon>Metazoa</taxon>
        <taxon>Ecdysozoa</taxon>
        <taxon>Nematoda</taxon>
        <taxon>Chromadorea</taxon>
        <taxon>Rhabditida</taxon>
        <taxon>Rhabditina</taxon>
        <taxon>Rhabditomorpha</taxon>
        <taxon>Rhabditoidea</taxon>
        <taxon>Rhabditidae</taxon>
        <taxon>Mesorhabditinae</taxon>
        <taxon>Mesorhabditis</taxon>
    </lineage>
</organism>
<dbReference type="AlphaFoldDB" id="A0AA36G441"/>
<sequence length="477" mass="54839">MGETGEPPSPSAANSQYITFNYVSLRTISADDSVILHVSPKFATVHDHVSFVWSLKIHGTTGGLCSEDELDSEYSADNVPDPANYVAVELYYVDGPVSQICIQSGFQIAFRDGRDGNSVEESKVVHVTRGCSQEMTDSDRLHISEFLQENVGNSLKVSLTLQMDAKLFDPFYYLDAMTPTPQKSFLTTNYKARVNSKIWRKRQKRDEKAPRIRIPRHEKIDYEERFRRVMEENDAEHQMTLTRDPEKADHRKSIISLRRSSNATNPDQSWGHEPEHEHIFKKLLIACCDSCRQRRDSAAISNPEATDPEQDDADDEDDEPPGFECKEQNQEHVHDLLANMYFNKIVLPHMEFVEDFVDFLIDAELNELPVLKRACERYLCGELNLKKELATSLILDLLFLSMVFNLPVMKSMTLSELSCDARVEELSNPERMLQHDEFKKLDRRMRLMSDLNVVSLVEECRAFREQRLRVIALPLLS</sequence>
<feature type="non-terminal residue" evidence="2">
    <location>
        <position position="477"/>
    </location>
</feature>
<gene>
    <name evidence="2" type="ORF">MSPICULIGERA_LOCUS15789</name>
</gene>
<comment type="caution">
    <text evidence="2">The sequence shown here is derived from an EMBL/GenBank/DDBJ whole genome shotgun (WGS) entry which is preliminary data.</text>
</comment>
<evidence type="ECO:0000313" key="2">
    <source>
        <dbReference type="EMBL" id="CAJ0577517.1"/>
    </source>
</evidence>